<dbReference type="Pfam" id="PF13505">
    <property type="entry name" value="OMP_b-brl"/>
    <property type="match status" value="1"/>
</dbReference>
<dbReference type="SUPFAM" id="SSF56925">
    <property type="entry name" value="OMPA-like"/>
    <property type="match status" value="1"/>
</dbReference>
<organism evidence="3">
    <name type="scientific">hydrothermal vent metagenome</name>
    <dbReference type="NCBI Taxonomy" id="652676"/>
    <lineage>
        <taxon>unclassified sequences</taxon>
        <taxon>metagenomes</taxon>
        <taxon>ecological metagenomes</taxon>
    </lineage>
</organism>
<accession>A0A3B0YSE5</accession>
<dbReference type="EMBL" id="UOFN01000075">
    <property type="protein sequence ID" value="VAW77249.1"/>
    <property type="molecule type" value="Genomic_DNA"/>
</dbReference>
<gene>
    <name evidence="3" type="ORF">MNBD_GAMMA15-241</name>
</gene>
<name>A0A3B0YSE5_9ZZZZ</name>
<reference evidence="3" key="1">
    <citation type="submission" date="2018-06" db="EMBL/GenBank/DDBJ databases">
        <authorList>
            <person name="Zhirakovskaya E."/>
        </authorList>
    </citation>
    <scope>NUCLEOTIDE SEQUENCE</scope>
</reference>
<evidence type="ECO:0000259" key="2">
    <source>
        <dbReference type="Pfam" id="PF13505"/>
    </source>
</evidence>
<evidence type="ECO:0000256" key="1">
    <source>
        <dbReference type="ARBA" id="ARBA00022729"/>
    </source>
</evidence>
<proteinExistence type="predicted"/>
<dbReference type="AlphaFoldDB" id="A0A3B0YSE5"/>
<dbReference type="InterPro" id="IPR027385">
    <property type="entry name" value="Beta-barrel_OMP"/>
</dbReference>
<dbReference type="Gene3D" id="2.40.160.20">
    <property type="match status" value="1"/>
</dbReference>
<evidence type="ECO:0000313" key="3">
    <source>
        <dbReference type="EMBL" id="VAW77249.1"/>
    </source>
</evidence>
<sequence>MELSLNQLDWNLPVKLAARLRVFISLLIPCLFLLPASASAGVFSGWFGDDQPIEVEIADPYIELHTGAGRGYPIFHVEERGEWIEILKRKTDWFKIRTRKGKQGWVKRTQLERTLTPAGESTEITDATIEQFSFHRIEVGAMGGYFEDDEVLTLYGGFSFTPNLSTEISYSERFSSFSSAKMINLGVLIHPYPGWRISPFFTVGTGVIRTDLNPILGQGEDKIDQLSHVGAGVRVYITRRFIFRAQYKNYLIFNSTVDNDVNQEINEWQAGLSVFF</sequence>
<feature type="domain" description="Outer membrane protein beta-barrel" evidence="2">
    <location>
        <begin position="140"/>
        <end position="276"/>
    </location>
</feature>
<keyword evidence="1" id="KW-0732">Signal</keyword>
<dbReference type="Gene3D" id="2.30.30.40">
    <property type="entry name" value="SH3 Domains"/>
    <property type="match status" value="1"/>
</dbReference>
<dbReference type="InterPro" id="IPR011250">
    <property type="entry name" value="OMP/PagP_B-barrel"/>
</dbReference>
<protein>
    <recommendedName>
        <fullName evidence="2">Outer membrane protein beta-barrel domain-containing protein</fullName>
    </recommendedName>
</protein>